<evidence type="ECO:0000313" key="2">
    <source>
        <dbReference type="Proteomes" id="UP000290407"/>
    </source>
</evidence>
<dbReference type="RefSeq" id="WP_129602138.1">
    <property type="nucleotide sequence ID" value="NZ_SBLB01000003.1"/>
</dbReference>
<evidence type="ECO:0000313" key="1">
    <source>
        <dbReference type="EMBL" id="RYC69786.1"/>
    </source>
</evidence>
<comment type="caution">
    <text evidence="1">The sequence shown here is derived from an EMBL/GenBank/DDBJ whole genome shotgun (WGS) entry which is preliminary data.</text>
</comment>
<name>A0A4Q2UKP0_9BACT</name>
<keyword evidence="2" id="KW-1185">Reference proteome</keyword>
<reference evidence="1 2" key="1">
    <citation type="submission" date="2019-01" db="EMBL/GenBank/DDBJ databases">
        <title>Spirosoma flava sp. nov., a propanil-degrading bacterium isolated from herbicide-contaminated soil.</title>
        <authorList>
            <person name="Zhang L."/>
            <person name="Jiang J.-D."/>
        </authorList>
    </citation>
    <scope>NUCLEOTIDE SEQUENCE [LARGE SCALE GENOMIC DNA]</scope>
    <source>
        <strain evidence="1 2">TY50</strain>
    </source>
</reference>
<protein>
    <submittedName>
        <fullName evidence="1">Uncharacterized protein</fullName>
    </submittedName>
</protein>
<gene>
    <name evidence="1" type="ORF">EQG79_14420</name>
</gene>
<dbReference type="Proteomes" id="UP000290407">
    <property type="component" value="Unassembled WGS sequence"/>
</dbReference>
<sequence>MTNRFDSRGLLGLLFLLFMIAVMVDCSAGQTRHCPGLVLDHQYQAPYTTVDCHAETKGVNTCHSVYHPAQWRLLIDCQYPSHSVTVSVDPYRYFQIDNGSTVSVGERCGRWSGIAWLHWLDERNYLERSSRATY</sequence>
<dbReference type="AlphaFoldDB" id="A0A4Q2UKP0"/>
<accession>A0A4Q2UKP0</accession>
<proteinExistence type="predicted"/>
<dbReference type="EMBL" id="SBLB01000003">
    <property type="protein sequence ID" value="RYC69786.1"/>
    <property type="molecule type" value="Genomic_DNA"/>
</dbReference>
<organism evidence="1 2">
    <name type="scientific">Spirosoma sordidisoli</name>
    <dbReference type="NCBI Taxonomy" id="2502893"/>
    <lineage>
        <taxon>Bacteria</taxon>
        <taxon>Pseudomonadati</taxon>
        <taxon>Bacteroidota</taxon>
        <taxon>Cytophagia</taxon>
        <taxon>Cytophagales</taxon>
        <taxon>Cytophagaceae</taxon>
        <taxon>Spirosoma</taxon>
    </lineage>
</organism>